<dbReference type="InterPro" id="IPR011050">
    <property type="entry name" value="Pectin_lyase_fold/virulence"/>
</dbReference>
<organism evidence="4 5">
    <name type="scientific">Streptomyces violaceorubidus</name>
    <dbReference type="NCBI Taxonomy" id="284042"/>
    <lineage>
        <taxon>Bacteria</taxon>
        <taxon>Bacillati</taxon>
        <taxon>Actinomycetota</taxon>
        <taxon>Actinomycetes</taxon>
        <taxon>Kitasatosporales</taxon>
        <taxon>Streptomycetaceae</taxon>
        <taxon>Streptomyces</taxon>
    </lineage>
</organism>
<dbReference type="Gene3D" id="2.160.20.10">
    <property type="entry name" value="Single-stranded right-handed beta-helix, Pectin lyase-like"/>
    <property type="match status" value="1"/>
</dbReference>
<dbReference type="InterPro" id="IPR039448">
    <property type="entry name" value="Beta_helix"/>
</dbReference>
<reference evidence="4 5" key="1">
    <citation type="submission" date="2024-06" db="EMBL/GenBank/DDBJ databases">
        <title>The Natural Products Discovery Center: Release of the First 8490 Sequenced Strains for Exploring Actinobacteria Biosynthetic Diversity.</title>
        <authorList>
            <person name="Kalkreuter E."/>
            <person name="Kautsar S.A."/>
            <person name="Yang D."/>
            <person name="Bader C.D."/>
            <person name="Teijaro C.N."/>
            <person name="Fluegel L."/>
            <person name="Davis C.M."/>
            <person name="Simpson J.R."/>
            <person name="Lauterbach L."/>
            <person name="Steele A.D."/>
            <person name="Gui C."/>
            <person name="Meng S."/>
            <person name="Li G."/>
            <person name="Viehrig K."/>
            <person name="Ye F."/>
            <person name="Su P."/>
            <person name="Kiefer A.F."/>
            <person name="Nichols A."/>
            <person name="Cepeda A.J."/>
            <person name="Yan W."/>
            <person name="Fan B."/>
            <person name="Jiang Y."/>
            <person name="Adhikari A."/>
            <person name="Zheng C.-J."/>
            <person name="Schuster L."/>
            <person name="Cowan T.M."/>
            <person name="Smanski M.J."/>
            <person name="Chevrette M.G."/>
            <person name="De Carvalho L.P.S."/>
            <person name="Shen B."/>
        </authorList>
    </citation>
    <scope>NUCLEOTIDE SEQUENCE [LARGE SCALE GENOMIC DNA]</scope>
    <source>
        <strain evidence="4 5">NPDC001615</strain>
    </source>
</reference>
<feature type="compositionally biased region" description="Low complexity" evidence="2">
    <location>
        <begin position="421"/>
        <end position="430"/>
    </location>
</feature>
<name>A0ABV1T4F0_9ACTN</name>
<dbReference type="InterPro" id="IPR006633">
    <property type="entry name" value="Carb-bd_sugar_hydrolysis-dom"/>
</dbReference>
<dbReference type="Proteomes" id="UP001496720">
    <property type="component" value="Unassembled WGS sequence"/>
</dbReference>
<keyword evidence="1" id="KW-0677">Repeat</keyword>
<dbReference type="SUPFAM" id="SSF51126">
    <property type="entry name" value="Pectin lyase-like"/>
    <property type="match status" value="1"/>
</dbReference>
<feature type="compositionally biased region" description="Polar residues" evidence="2">
    <location>
        <begin position="553"/>
        <end position="565"/>
    </location>
</feature>
<dbReference type="InterPro" id="IPR051550">
    <property type="entry name" value="SCF-Subunits/Alg-Epimerases"/>
</dbReference>
<evidence type="ECO:0000259" key="3">
    <source>
        <dbReference type="SMART" id="SM00722"/>
    </source>
</evidence>
<dbReference type="Pfam" id="PF12708">
    <property type="entry name" value="Pect-lyase_RHGA_epim"/>
    <property type="match status" value="1"/>
</dbReference>
<feature type="region of interest" description="Disordered" evidence="2">
    <location>
        <begin position="372"/>
        <end position="430"/>
    </location>
</feature>
<dbReference type="InterPro" id="IPR012334">
    <property type="entry name" value="Pectin_lyas_fold"/>
</dbReference>
<dbReference type="Pfam" id="PF13229">
    <property type="entry name" value="Beta_helix"/>
    <property type="match status" value="1"/>
</dbReference>
<evidence type="ECO:0000313" key="4">
    <source>
        <dbReference type="EMBL" id="MER6168840.1"/>
    </source>
</evidence>
<gene>
    <name evidence="4" type="ORF">ABT188_30500</name>
</gene>
<keyword evidence="5" id="KW-1185">Reference proteome</keyword>
<evidence type="ECO:0000313" key="5">
    <source>
        <dbReference type="Proteomes" id="UP001496720"/>
    </source>
</evidence>
<dbReference type="PANTHER" id="PTHR22990:SF15">
    <property type="entry name" value="F-BOX ONLY PROTEIN 10"/>
    <property type="match status" value="1"/>
</dbReference>
<feature type="domain" description="Carbohydrate-binding/sugar hydrolysis" evidence="3">
    <location>
        <begin position="229"/>
        <end position="392"/>
    </location>
</feature>
<proteinExistence type="predicted"/>
<evidence type="ECO:0000256" key="1">
    <source>
        <dbReference type="ARBA" id="ARBA00022737"/>
    </source>
</evidence>
<feature type="region of interest" description="Disordered" evidence="2">
    <location>
        <begin position="546"/>
        <end position="579"/>
    </location>
</feature>
<sequence>MSAPLTAHAHEYGLVGDGTADDRPALQKLVDALGDATAEDGRPRTVRVPAGRYVIRDEPVLWRSGVSLVGAGRGATCFALANPGAPARPVPLAWFTTAQHGAGRDHHIADVTFAHFEIDGRGVVTEEYEVLAKGLGLQYVLRGRFSDLYIHDTAATGFGCDFLQDTVVEGVLTERCGRQDPGEKMGGAGIGIGVGGWGPVERLAVTDCTARGNGTNGIFLELQQEEWVPPRGIRVTACHTEDNRYGISDWGADGLLVTGCTMLGNHVAGFDVSAQGTTSVGGRGGLVTGCVIDGNAGDGIALGNTPGPYGFHGNRVSNNGRYGYWQHNLTGGDQEPATDMVLESNDIHDNALDGIRLDAPLHEPAIFGNRIRGNGRRAAPPTRGGGEGVRCGPLSLTDERADWLPGGHRGKELTVGGGPEGTEATTDATTETTAEATTETTAEVTVQPTAPVTAEATAPATAVVTDNTATRLTLAPVRPGADTAWPDGTPAPGTAYRLPDSPAPRAGLTAAAAVTHPYVQGNRARDDGHPRTQVHAVWLAPEATWTGGRVSGNDFSGNGSASTRFDSAPSGGRWRDNAG</sequence>
<feature type="compositionally biased region" description="Low complexity" evidence="2">
    <location>
        <begin position="372"/>
        <end position="382"/>
    </location>
</feature>
<evidence type="ECO:0000256" key="2">
    <source>
        <dbReference type="SAM" id="MobiDB-lite"/>
    </source>
</evidence>
<dbReference type="SMART" id="SM00710">
    <property type="entry name" value="PbH1"/>
    <property type="match status" value="10"/>
</dbReference>
<accession>A0ABV1T4F0</accession>
<dbReference type="PANTHER" id="PTHR22990">
    <property type="entry name" value="F-BOX ONLY PROTEIN"/>
    <property type="match status" value="1"/>
</dbReference>
<comment type="caution">
    <text evidence="4">The sequence shown here is derived from an EMBL/GenBank/DDBJ whole genome shotgun (WGS) entry which is preliminary data.</text>
</comment>
<dbReference type="InterPro" id="IPR024535">
    <property type="entry name" value="RHGA/B-epi-like_pectate_lyase"/>
</dbReference>
<protein>
    <submittedName>
        <fullName evidence="4">Right-handed parallel beta-helix repeat-containing protein</fullName>
    </submittedName>
</protein>
<dbReference type="InterPro" id="IPR006626">
    <property type="entry name" value="PbH1"/>
</dbReference>
<dbReference type="RefSeq" id="WP_352150092.1">
    <property type="nucleotide sequence ID" value="NZ_JBEOZY010000049.1"/>
</dbReference>
<dbReference type="SMART" id="SM00722">
    <property type="entry name" value="CASH"/>
    <property type="match status" value="1"/>
</dbReference>
<dbReference type="EMBL" id="JBEOZY010000049">
    <property type="protein sequence ID" value="MER6168840.1"/>
    <property type="molecule type" value="Genomic_DNA"/>
</dbReference>